<dbReference type="SUPFAM" id="SSF47769">
    <property type="entry name" value="SAM/Pointed domain"/>
    <property type="match status" value="1"/>
</dbReference>
<proteinExistence type="predicted"/>
<feature type="transmembrane region" description="Helical" evidence="1">
    <location>
        <begin position="6"/>
        <end position="25"/>
    </location>
</feature>
<organism evidence="2 3">
    <name type="scientific">Trichinella pseudospiralis</name>
    <name type="common">Parasitic roundworm</name>
    <dbReference type="NCBI Taxonomy" id="6337"/>
    <lineage>
        <taxon>Eukaryota</taxon>
        <taxon>Metazoa</taxon>
        <taxon>Ecdysozoa</taxon>
        <taxon>Nematoda</taxon>
        <taxon>Enoplea</taxon>
        <taxon>Dorylaimia</taxon>
        <taxon>Trichinellida</taxon>
        <taxon>Trichinellidae</taxon>
        <taxon>Trichinella</taxon>
    </lineage>
</organism>
<keyword evidence="1" id="KW-0812">Transmembrane</keyword>
<sequence>MNSTETAVMLFSFFYFKVYVFSIFFRNQALLPLPDQMKFSILFSCHEEQIIITSNPYFWSTEDLIKFLLPSPYGKLAIPKILELGFDGESFLMLSVSDMQEILDVKLGDAVKLCTAVEYLKHQVVFFMNQ</sequence>
<evidence type="ECO:0000313" key="3">
    <source>
        <dbReference type="Proteomes" id="UP000054815"/>
    </source>
</evidence>
<keyword evidence="1" id="KW-1133">Transmembrane helix</keyword>
<dbReference type="Proteomes" id="UP000054815">
    <property type="component" value="Unassembled WGS sequence"/>
</dbReference>
<reference evidence="2 3" key="1">
    <citation type="submission" date="2015-01" db="EMBL/GenBank/DDBJ databases">
        <title>Evolution of Trichinella species and genotypes.</title>
        <authorList>
            <person name="Korhonen P.K."/>
            <person name="Edoardo P."/>
            <person name="Giuseppe L.R."/>
            <person name="Gasser R.B."/>
        </authorList>
    </citation>
    <scope>NUCLEOTIDE SEQUENCE [LARGE SCALE GENOMIC DNA]</scope>
    <source>
        <strain evidence="2">ISS141</strain>
    </source>
</reference>
<dbReference type="Gene3D" id="1.10.150.50">
    <property type="entry name" value="Transcription Factor, Ets-1"/>
    <property type="match status" value="1"/>
</dbReference>
<dbReference type="STRING" id="6337.A0A0V0XXE9"/>
<evidence type="ECO:0000256" key="1">
    <source>
        <dbReference type="SAM" id="Phobius"/>
    </source>
</evidence>
<comment type="caution">
    <text evidence="2">The sequence shown here is derived from an EMBL/GenBank/DDBJ whole genome shotgun (WGS) entry which is preliminary data.</text>
</comment>
<accession>A0A0V0XXE9</accession>
<protein>
    <submittedName>
        <fullName evidence="2">Scm-like with four MBT domains protein 2</fullName>
    </submittedName>
</protein>
<gene>
    <name evidence="2" type="primary">Sfmbt2</name>
    <name evidence="2" type="ORF">T4E_4181</name>
</gene>
<dbReference type="InterPro" id="IPR013761">
    <property type="entry name" value="SAM/pointed_sf"/>
</dbReference>
<dbReference type="EMBL" id="JYDU01000104">
    <property type="protein sequence ID" value="KRX92753.1"/>
    <property type="molecule type" value="Genomic_DNA"/>
</dbReference>
<name>A0A0V0XXE9_TRIPS</name>
<evidence type="ECO:0000313" key="2">
    <source>
        <dbReference type="EMBL" id="KRX92753.1"/>
    </source>
</evidence>
<keyword evidence="1" id="KW-0472">Membrane</keyword>
<dbReference type="AlphaFoldDB" id="A0A0V0XXE9"/>